<dbReference type="NCBIfam" id="TIGR02800">
    <property type="entry name" value="propeller_TolB"/>
    <property type="match status" value="1"/>
</dbReference>
<dbReference type="GO" id="GO:0017038">
    <property type="term" value="P:protein import"/>
    <property type="evidence" value="ECO:0007669"/>
    <property type="project" value="InterPro"/>
</dbReference>
<evidence type="ECO:0000256" key="2">
    <source>
        <dbReference type="ARBA" id="ARBA00009820"/>
    </source>
</evidence>
<protein>
    <recommendedName>
        <fullName evidence="5">Tol-Pal system protein TolB</fullName>
    </recommendedName>
</protein>
<dbReference type="AlphaFoldDB" id="A0A4R6Z9Q7"/>
<feature type="chain" id="PRO_5021052756" description="Tol-Pal system protein TolB" evidence="5">
    <location>
        <begin position="30"/>
        <end position="452"/>
    </location>
</feature>
<gene>
    <name evidence="5" type="primary">tolB</name>
    <name evidence="7" type="ORF">DFR29_101280</name>
</gene>
<keyword evidence="5" id="KW-0131">Cell cycle</keyword>
<dbReference type="EMBL" id="SNZH01000001">
    <property type="protein sequence ID" value="TDR48657.1"/>
    <property type="molecule type" value="Genomic_DNA"/>
</dbReference>
<dbReference type="InterPro" id="IPR011659">
    <property type="entry name" value="WD40"/>
</dbReference>
<sequence length="452" mass="48635" precursor="true">MRAKPLIRFANHLLCLLALSLLGLGPALAQAPQAGLSSDVPTIVINTGTAAQLKIAVVPFAFEAAGAPVETDVSDVVRMDLSRSGTFAPLDKKDVVEFPTRGNDIKYATWNLLKQQFIAVGRVTDADGGAMRVEFELYDVAKQERLLGLAITGQRSDLRGVGHQIADLIYEKITGLRGAFWTRVAYVTAAGVSPNINYALMVADSDGYNPQVLVKSREPLLSPSWSPDGKKLAYVSFERGDSAIYIQEIATGSRQVVSNRKGINGAPAFSPDGSKLALTLSYLGNPDIFIMDLASRELKRVTNHFSIDTEAQWMPDGQSLVFTSDRSGKPQLYTVSTAGGDATRLTFQGEYNAKSSISYDGKKFAMAQGTGNVYRIAVLDRSKSAAGMNVLSPGSVDESPSFAPNGSMLLYAATDGPRGVLYAVSADGRVRQRLVLADGDVREPSWGPFRQR</sequence>
<dbReference type="Pfam" id="PF07676">
    <property type="entry name" value="PD40"/>
    <property type="match status" value="4"/>
</dbReference>
<evidence type="ECO:0000313" key="7">
    <source>
        <dbReference type="EMBL" id="TDR48657.1"/>
    </source>
</evidence>
<comment type="similarity">
    <text evidence="2 5">Belongs to the TolB family.</text>
</comment>
<dbReference type="PANTHER" id="PTHR36842:SF1">
    <property type="entry name" value="PROTEIN TOLB"/>
    <property type="match status" value="1"/>
</dbReference>
<dbReference type="GO" id="GO:0042597">
    <property type="term" value="C:periplasmic space"/>
    <property type="evidence" value="ECO:0007669"/>
    <property type="project" value="UniProtKB-SubCell"/>
</dbReference>
<evidence type="ECO:0000256" key="5">
    <source>
        <dbReference type="HAMAP-Rule" id="MF_00671"/>
    </source>
</evidence>
<dbReference type="HAMAP" id="MF_00671">
    <property type="entry name" value="TolB"/>
    <property type="match status" value="1"/>
</dbReference>
<evidence type="ECO:0000256" key="1">
    <source>
        <dbReference type="ARBA" id="ARBA00004418"/>
    </source>
</evidence>
<dbReference type="Gene3D" id="2.120.10.30">
    <property type="entry name" value="TolB, C-terminal domain"/>
    <property type="match status" value="1"/>
</dbReference>
<name>A0A4R6Z9Q7_9GAMM</name>
<feature type="signal peptide" evidence="5">
    <location>
        <begin position="1"/>
        <end position="29"/>
    </location>
</feature>
<dbReference type="PANTHER" id="PTHR36842">
    <property type="entry name" value="PROTEIN TOLB HOMOLOG"/>
    <property type="match status" value="1"/>
</dbReference>
<reference evidence="7 8" key="1">
    <citation type="submission" date="2019-03" db="EMBL/GenBank/DDBJ databases">
        <title>Genomic Encyclopedia of Type Strains, Phase IV (KMG-IV): sequencing the most valuable type-strain genomes for metagenomic binning, comparative biology and taxonomic classification.</title>
        <authorList>
            <person name="Goeker M."/>
        </authorList>
    </citation>
    <scope>NUCLEOTIDE SEQUENCE [LARGE SCALE GENOMIC DNA]</scope>
    <source>
        <strain evidence="7 8">DSM 21667</strain>
    </source>
</reference>
<comment type="function">
    <text evidence="5">Part of the Tol-Pal system, which plays a role in outer membrane invagination during cell division and is important for maintaining outer membrane integrity.</text>
</comment>
<organism evidence="7 8">
    <name type="scientific">Tahibacter aquaticus</name>
    <dbReference type="NCBI Taxonomy" id="520092"/>
    <lineage>
        <taxon>Bacteria</taxon>
        <taxon>Pseudomonadati</taxon>
        <taxon>Pseudomonadota</taxon>
        <taxon>Gammaproteobacteria</taxon>
        <taxon>Lysobacterales</taxon>
        <taxon>Rhodanobacteraceae</taxon>
        <taxon>Tahibacter</taxon>
    </lineage>
</organism>
<comment type="subcellular location">
    <subcellularLocation>
        <location evidence="1 5">Periplasm</location>
    </subcellularLocation>
</comment>
<keyword evidence="4 5" id="KW-0574">Periplasm</keyword>
<keyword evidence="8" id="KW-1185">Reference proteome</keyword>
<comment type="caution">
    <text evidence="7">The sequence shown here is derived from an EMBL/GenBank/DDBJ whole genome shotgun (WGS) entry which is preliminary data.</text>
</comment>
<dbReference type="InterPro" id="IPR014167">
    <property type="entry name" value="Tol-Pal_TolB"/>
</dbReference>
<proteinExistence type="inferred from homology"/>
<dbReference type="Pfam" id="PF04052">
    <property type="entry name" value="TolB_N"/>
    <property type="match status" value="1"/>
</dbReference>
<dbReference type="RefSeq" id="WP_133816774.1">
    <property type="nucleotide sequence ID" value="NZ_SNZH01000001.1"/>
</dbReference>
<dbReference type="InterPro" id="IPR007195">
    <property type="entry name" value="TolB_N"/>
</dbReference>
<evidence type="ECO:0000256" key="3">
    <source>
        <dbReference type="ARBA" id="ARBA00022729"/>
    </source>
</evidence>
<dbReference type="GO" id="GO:0051301">
    <property type="term" value="P:cell division"/>
    <property type="evidence" value="ECO:0007669"/>
    <property type="project" value="UniProtKB-UniRule"/>
</dbReference>
<dbReference type="SUPFAM" id="SSF69304">
    <property type="entry name" value="Tricorn protease N-terminal domain"/>
    <property type="match status" value="1"/>
</dbReference>
<keyword evidence="5" id="KW-0132">Cell division</keyword>
<evidence type="ECO:0000313" key="8">
    <source>
        <dbReference type="Proteomes" id="UP000295293"/>
    </source>
</evidence>
<dbReference type="OrthoDB" id="9802240at2"/>
<feature type="domain" description="TolB N-terminal" evidence="6">
    <location>
        <begin position="42"/>
        <end position="146"/>
    </location>
</feature>
<dbReference type="Gene3D" id="3.40.50.10070">
    <property type="entry name" value="TolB, N-terminal domain"/>
    <property type="match status" value="1"/>
</dbReference>
<dbReference type="SUPFAM" id="SSF52964">
    <property type="entry name" value="TolB, N-terminal domain"/>
    <property type="match status" value="1"/>
</dbReference>
<comment type="subunit">
    <text evidence="5">The Tol-Pal system is composed of five core proteins: the inner membrane proteins TolA, TolQ and TolR, the periplasmic protein TolB and the outer membrane protein Pal. They form a network linking the inner and outer membranes and the peptidoglycan layer.</text>
</comment>
<dbReference type="Proteomes" id="UP000295293">
    <property type="component" value="Unassembled WGS sequence"/>
</dbReference>
<evidence type="ECO:0000256" key="4">
    <source>
        <dbReference type="ARBA" id="ARBA00022764"/>
    </source>
</evidence>
<keyword evidence="3 5" id="KW-0732">Signal</keyword>
<evidence type="ECO:0000259" key="6">
    <source>
        <dbReference type="Pfam" id="PF04052"/>
    </source>
</evidence>
<accession>A0A4R6Z9Q7</accession>
<dbReference type="InterPro" id="IPR011042">
    <property type="entry name" value="6-blade_b-propeller_TolB-like"/>
</dbReference>